<gene>
    <name evidence="1" type="ORF">OWR29_37585</name>
</gene>
<dbReference type="EMBL" id="JAPNTZ010000016">
    <property type="protein sequence ID" value="MCY1143746.1"/>
    <property type="molecule type" value="Genomic_DNA"/>
</dbReference>
<proteinExistence type="predicted"/>
<organism evidence="1 2">
    <name type="scientific">Paractinoplanes pyxinae</name>
    <dbReference type="NCBI Taxonomy" id="2997416"/>
    <lineage>
        <taxon>Bacteria</taxon>
        <taxon>Bacillati</taxon>
        <taxon>Actinomycetota</taxon>
        <taxon>Actinomycetes</taxon>
        <taxon>Micromonosporales</taxon>
        <taxon>Micromonosporaceae</taxon>
        <taxon>Paractinoplanes</taxon>
    </lineage>
</organism>
<comment type="caution">
    <text evidence="1">The sequence shown here is derived from an EMBL/GenBank/DDBJ whole genome shotgun (WGS) entry which is preliminary data.</text>
</comment>
<evidence type="ECO:0000313" key="1">
    <source>
        <dbReference type="EMBL" id="MCY1143746.1"/>
    </source>
</evidence>
<dbReference type="Proteomes" id="UP001151002">
    <property type="component" value="Unassembled WGS sequence"/>
</dbReference>
<evidence type="ECO:0000313" key="2">
    <source>
        <dbReference type="Proteomes" id="UP001151002"/>
    </source>
</evidence>
<sequence length="86" mass="9320">MDQRPGIDYLQTEVSSIEILCVDQKRSDARGTEEVDAGKVDHDVAGCAGRGVGEQMCEMIGGVDVDVTVQTQQDGRPLRDEVALQE</sequence>
<protein>
    <submittedName>
        <fullName evidence="1">Uncharacterized protein</fullName>
    </submittedName>
</protein>
<name>A0ABT4BB95_9ACTN</name>
<keyword evidence="2" id="KW-1185">Reference proteome</keyword>
<reference evidence="1" key="1">
    <citation type="submission" date="2022-11" db="EMBL/GenBank/DDBJ databases">
        <authorList>
            <person name="Somphong A."/>
            <person name="Phongsopitanun W."/>
        </authorList>
    </citation>
    <scope>NUCLEOTIDE SEQUENCE</scope>
    <source>
        <strain evidence="1">Pm04-4</strain>
    </source>
</reference>
<accession>A0ABT4BB95</accession>